<dbReference type="EMBL" id="JAAWVT010000009">
    <property type="protein sequence ID" value="NKG22165.1"/>
    <property type="molecule type" value="Genomic_DNA"/>
</dbReference>
<keyword evidence="2" id="KW-0472">Membrane</keyword>
<dbReference type="RefSeq" id="WP_168152962.1">
    <property type="nucleotide sequence ID" value="NZ_JAAWVT010000009.1"/>
</dbReference>
<feature type="compositionally biased region" description="Low complexity" evidence="1">
    <location>
        <begin position="29"/>
        <end position="63"/>
    </location>
</feature>
<feature type="transmembrane region" description="Helical" evidence="2">
    <location>
        <begin position="116"/>
        <end position="138"/>
    </location>
</feature>
<evidence type="ECO:0000256" key="2">
    <source>
        <dbReference type="SAM" id="Phobius"/>
    </source>
</evidence>
<keyword evidence="2" id="KW-1133">Transmembrane helix</keyword>
<protein>
    <recommendedName>
        <fullName evidence="5">DUF308 domain-containing protein</fullName>
    </recommendedName>
</protein>
<dbReference type="Proteomes" id="UP000746595">
    <property type="component" value="Unassembled WGS sequence"/>
</dbReference>
<feature type="region of interest" description="Disordered" evidence="1">
    <location>
        <begin position="1"/>
        <end position="107"/>
    </location>
</feature>
<evidence type="ECO:0000313" key="3">
    <source>
        <dbReference type="EMBL" id="NKG22165.1"/>
    </source>
</evidence>
<keyword evidence="2" id="KW-0812">Transmembrane</keyword>
<gene>
    <name evidence="3" type="ORF">HED64_15815</name>
</gene>
<proteinExistence type="predicted"/>
<keyword evidence="4" id="KW-1185">Reference proteome</keyword>
<evidence type="ECO:0008006" key="5">
    <source>
        <dbReference type="Google" id="ProtNLM"/>
    </source>
</evidence>
<organism evidence="3 4">
    <name type="scientific">Paeniglutamicibacter terrestris</name>
    <dbReference type="NCBI Taxonomy" id="2723403"/>
    <lineage>
        <taxon>Bacteria</taxon>
        <taxon>Bacillati</taxon>
        <taxon>Actinomycetota</taxon>
        <taxon>Actinomycetes</taxon>
        <taxon>Micrococcales</taxon>
        <taxon>Micrococcaceae</taxon>
        <taxon>Paeniglutamicibacter</taxon>
    </lineage>
</organism>
<evidence type="ECO:0000313" key="4">
    <source>
        <dbReference type="Proteomes" id="UP000746595"/>
    </source>
</evidence>
<reference evidence="3 4" key="1">
    <citation type="submission" date="2020-04" db="EMBL/GenBank/DDBJ databases">
        <title>Paeniglutamicibacter sp. ANT13_2, a novel actinomycete isolated from sediment in Antarctica.</title>
        <authorList>
            <person name="Sakdapetsiri C."/>
            <person name="Pinyakong O."/>
        </authorList>
    </citation>
    <scope>NUCLEOTIDE SEQUENCE [LARGE SCALE GENOMIC DNA]</scope>
    <source>
        <strain evidence="3 4">ANT13_2</strain>
    </source>
</reference>
<comment type="caution">
    <text evidence="3">The sequence shown here is derived from an EMBL/GenBank/DDBJ whole genome shotgun (WGS) entry which is preliminary data.</text>
</comment>
<name>A0ABX1G7C3_9MICC</name>
<accession>A0ABX1G7C3</accession>
<sequence length="177" mass="18431">MTNPFHEPAESGDPDDPVWEDLVRRLQDTPASADGPGSSADTSGAAPADAATGAATDASADASTRSRPGTGGPVDPKLFTFHPALGGPRDYSEPEDEHDGGFVPEDPPALGSGNPLLNLAWIVAAGAPLMLLILAIVWRRAPMPLWIGLVVLAVAAIVFLFARLPRQRHEGDDGARV</sequence>
<evidence type="ECO:0000256" key="1">
    <source>
        <dbReference type="SAM" id="MobiDB-lite"/>
    </source>
</evidence>
<feature type="compositionally biased region" description="Acidic residues" evidence="1">
    <location>
        <begin position="10"/>
        <end position="19"/>
    </location>
</feature>
<feature type="transmembrane region" description="Helical" evidence="2">
    <location>
        <begin position="144"/>
        <end position="162"/>
    </location>
</feature>